<dbReference type="Proteomes" id="UP000287969">
    <property type="component" value="Chromosome"/>
</dbReference>
<organism evidence="1 2">
    <name type="scientific">Acidilutibacter cellobiosedens</name>
    <dbReference type="NCBI Taxonomy" id="2507161"/>
    <lineage>
        <taxon>Bacteria</taxon>
        <taxon>Bacillati</taxon>
        <taxon>Bacillota</taxon>
        <taxon>Tissierellia</taxon>
        <taxon>Tissierellales</taxon>
        <taxon>Acidilutibacteraceae</taxon>
        <taxon>Acidilutibacter</taxon>
    </lineage>
</organism>
<gene>
    <name evidence="1" type="ORF">EQM13_04710</name>
</gene>
<proteinExistence type="predicted"/>
<protein>
    <submittedName>
        <fullName evidence="1">Uncharacterized protein</fullName>
    </submittedName>
</protein>
<accession>A0A410QAA4</accession>
<dbReference type="EMBL" id="CP035282">
    <property type="protein sequence ID" value="QAT60931.1"/>
    <property type="molecule type" value="Genomic_DNA"/>
</dbReference>
<keyword evidence="2" id="KW-1185">Reference proteome</keyword>
<dbReference type="KEGG" id="spoa:EQM13_04710"/>
<evidence type="ECO:0000313" key="1">
    <source>
        <dbReference type="EMBL" id="QAT60931.1"/>
    </source>
</evidence>
<dbReference type="RefSeq" id="WP_071140346.1">
    <property type="nucleotide sequence ID" value="NZ_CP035282.1"/>
</dbReference>
<name>A0A410QAA4_9FIRM</name>
<evidence type="ECO:0000313" key="2">
    <source>
        <dbReference type="Proteomes" id="UP000287969"/>
    </source>
</evidence>
<dbReference type="OrthoDB" id="1952125at2"/>
<sequence length="175" mass="19948">MNINEKFIININGKNFVTYEGLLDLAHQKNLKSMDVELIQFPQKENNYTAICKATAFTDKEKFTDIGDANPQSVNSNLVPHLIRIASTRAKARALRDLTNIGMTAFEEILFNEDVPSEDKKEVTDFIDELPTKRQIDTIKKLSDELNMNIAYENLTKKSAGNLISKMINEKSRKH</sequence>
<dbReference type="AlphaFoldDB" id="A0A410QAA4"/>
<reference evidence="2" key="1">
    <citation type="submission" date="2019-01" db="EMBL/GenBank/DDBJ databases">
        <title>Draft genomes of a novel of Sporanaerobacter strains.</title>
        <authorList>
            <person name="Ma S."/>
        </authorList>
    </citation>
    <scope>NUCLEOTIDE SEQUENCE [LARGE SCALE GENOMIC DNA]</scope>
    <source>
        <strain evidence="2">NJN-17</strain>
    </source>
</reference>